<reference evidence="3" key="1">
    <citation type="submission" date="2021-02" db="EMBL/GenBank/DDBJ databases">
        <title>Genome sequence Cadophora malorum strain M34.</title>
        <authorList>
            <person name="Stefanovic E."/>
            <person name="Vu D."/>
            <person name="Scully C."/>
            <person name="Dijksterhuis J."/>
            <person name="Roader J."/>
            <person name="Houbraken J."/>
        </authorList>
    </citation>
    <scope>NUCLEOTIDE SEQUENCE</scope>
    <source>
        <strain evidence="3">M34</strain>
    </source>
</reference>
<feature type="region of interest" description="Disordered" evidence="1">
    <location>
        <begin position="188"/>
        <end position="210"/>
    </location>
</feature>
<evidence type="ECO:0000256" key="1">
    <source>
        <dbReference type="SAM" id="MobiDB-lite"/>
    </source>
</evidence>
<gene>
    <name evidence="3" type="ORF">IFR04_013573</name>
</gene>
<protein>
    <submittedName>
        <fullName evidence="3">Uncharacterized protein</fullName>
    </submittedName>
</protein>
<evidence type="ECO:0000256" key="2">
    <source>
        <dbReference type="SAM" id="SignalP"/>
    </source>
</evidence>
<comment type="caution">
    <text evidence="3">The sequence shown here is derived from an EMBL/GenBank/DDBJ whole genome shotgun (WGS) entry which is preliminary data.</text>
</comment>
<keyword evidence="2" id="KW-0732">Signal</keyword>
<organism evidence="3 4">
    <name type="scientific">Cadophora malorum</name>
    <dbReference type="NCBI Taxonomy" id="108018"/>
    <lineage>
        <taxon>Eukaryota</taxon>
        <taxon>Fungi</taxon>
        <taxon>Dikarya</taxon>
        <taxon>Ascomycota</taxon>
        <taxon>Pezizomycotina</taxon>
        <taxon>Leotiomycetes</taxon>
        <taxon>Helotiales</taxon>
        <taxon>Ploettnerulaceae</taxon>
        <taxon>Cadophora</taxon>
    </lineage>
</organism>
<keyword evidence="4" id="KW-1185">Reference proteome</keyword>
<dbReference type="EMBL" id="JAFJYH010000323">
    <property type="protein sequence ID" value="KAG4413282.1"/>
    <property type="molecule type" value="Genomic_DNA"/>
</dbReference>
<accession>A0A8H7T6D8</accession>
<feature type="signal peptide" evidence="2">
    <location>
        <begin position="1"/>
        <end position="21"/>
    </location>
</feature>
<feature type="chain" id="PRO_5034349866" evidence="2">
    <location>
        <begin position="22"/>
        <end position="235"/>
    </location>
</feature>
<dbReference type="Proteomes" id="UP000664132">
    <property type="component" value="Unassembled WGS sequence"/>
</dbReference>
<proteinExistence type="predicted"/>
<evidence type="ECO:0000313" key="3">
    <source>
        <dbReference type="EMBL" id="KAG4413282.1"/>
    </source>
</evidence>
<dbReference type="AlphaFoldDB" id="A0A8H7T6D8"/>
<evidence type="ECO:0000313" key="4">
    <source>
        <dbReference type="Proteomes" id="UP000664132"/>
    </source>
</evidence>
<dbReference type="OrthoDB" id="3880665at2759"/>
<sequence length="235" mass="24605">MPLRKYSLFAILAACIPLSAAEVCNAQVASPQSKYIGTFTWQGQTLTVGSTSRSATRTASGNFQATFQVSPTGSSSGTDWLGLGNDAVDDLGNKLKKRQTSDSLQCQSNQVCLNNDSEIPLCVDERTGGWFGATGYEGNAVSGDYTAPDGQKGNIFQGPCPGSLYEESGDGCAIVPISEMVEEASSSLISSTPTMTSTSTPTSTSNAAAATEPSRKEIFALVMVSFAVVFIQDMD</sequence>
<name>A0A8H7T6D8_9HELO</name>